<sequence>MRYADKVNTGVLYFDEAEGKRAIFSNCYIASNKGRLIKSRANNFQCMMDHCYLYNNSDANSWSEFFSNSSISYSNFTLDIRVECISIKPFYEQPPTPLVRRCVQFLKFSKLRSIMIAISKSIKN</sequence>
<dbReference type="InParanoid" id="A2FAJ6"/>
<proteinExistence type="predicted"/>
<dbReference type="AlphaFoldDB" id="A2FAJ6"/>
<dbReference type="VEuPathDB" id="TrichDB:TVAG_415130"/>
<dbReference type="KEGG" id="tva:4755879"/>
<keyword evidence="2" id="KW-1185">Reference proteome</keyword>
<protein>
    <submittedName>
        <fullName evidence="1">Uncharacterized protein</fullName>
    </submittedName>
</protein>
<accession>A2FAJ6</accession>
<reference evidence="1" key="2">
    <citation type="journal article" date="2007" name="Science">
        <title>Draft genome sequence of the sexually transmitted pathogen Trichomonas vaginalis.</title>
        <authorList>
            <person name="Carlton J.M."/>
            <person name="Hirt R.P."/>
            <person name="Silva J.C."/>
            <person name="Delcher A.L."/>
            <person name="Schatz M."/>
            <person name="Zhao Q."/>
            <person name="Wortman J.R."/>
            <person name="Bidwell S.L."/>
            <person name="Alsmark U.C.M."/>
            <person name="Besteiro S."/>
            <person name="Sicheritz-Ponten T."/>
            <person name="Noel C.J."/>
            <person name="Dacks J.B."/>
            <person name="Foster P.G."/>
            <person name="Simillion C."/>
            <person name="Van de Peer Y."/>
            <person name="Miranda-Saavedra D."/>
            <person name="Barton G.J."/>
            <person name="Westrop G.D."/>
            <person name="Mueller S."/>
            <person name="Dessi D."/>
            <person name="Fiori P.L."/>
            <person name="Ren Q."/>
            <person name="Paulsen I."/>
            <person name="Zhang H."/>
            <person name="Bastida-Corcuera F.D."/>
            <person name="Simoes-Barbosa A."/>
            <person name="Brown M.T."/>
            <person name="Hayes R.D."/>
            <person name="Mukherjee M."/>
            <person name="Okumura C.Y."/>
            <person name="Schneider R."/>
            <person name="Smith A.J."/>
            <person name="Vanacova S."/>
            <person name="Villalvazo M."/>
            <person name="Haas B.J."/>
            <person name="Pertea M."/>
            <person name="Feldblyum T.V."/>
            <person name="Utterback T.R."/>
            <person name="Shu C.L."/>
            <person name="Osoegawa K."/>
            <person name="de Jong P.J."/>
            <person name="Hrdy I."/>
            <person name="Horvathova L."/>
            <person name="Zubacova Z."/>
            <person name="Dolezal P."/>
            <person name="Malik S.B."/>
            <person name="Logsdon J.M. Jr."/>
            <person name="Henze K."/>
            <person name="Gupta A."/>
            <person name="Wang C.C."/>
            <person name="Dunne R.L."/>
            <person name="Upcroft J.A."/>
            <person name="Upcroft P."/>
            <person name="White O."/>
            <person name="Salzberg S.L."/>
            <person name="Tang P."/>
            <person name="Chiu C.-H."/>
            <person name="Lee Y.-S."/>
            <person name="Embley T.M."/>
            <person name="Coombs G.H."/>
            <person name="Mottram J.C."/>
            <person name="Tachezy J."/>
            <person name="Fraser-Liggett C.M."/>
            <person name="Johnson P.J."/>
        </authorList>
    </citation>
    <scope>NUCLEOTIDE SEQUENCE [LARGE SCALE GENOMIC DNA]</scope>
    <source>
        <strain evidence="1">G3</strain>
    </source>
</reference>
<dbReference type="Proteomes" id="UP000001542">
    <property type="component" value="Unassembled WGS sequence"/>
</dbReference>
<dbReference type="VEuPathDB" id="TrichDB:TVAGG3_0479980"/>
<dbReference type="RefSeq" id="XP_001311019.1">
    <property type="nucleotide sequence ID" value="XM_001311018.1"/>
</dbReference>
<evidence type="ECO:0000313" key="2">
    <source>
        <dbReference type="Proteomes" id="UP000001542"/>
    </source>
</evidence>
<name>A2FAJ6_TRIV3</name>
<reference evidence="1" key="1">
    <citation type="submission" date="2006-10" db="EMBL/GenBank/DDBJ databases">
        <authorList>
            <person name="Amadeo P."/>
            <person name="Zhao Q."/>
            <person name="Wortman J."/>
            <person name="Fraser-Liggett C."/>
            <person name="Carlton J."/>
        </authorList>
    </citation>
    <scope>NUCLEOTIDE SEQUENCE</scope>
    <source>
        <strain evidence="1">G3</strain>
    </source>
</reference>
<dbReference type="EMBL" id="DS113689">
    <property type="protein sequence ID" value="EAX98089.1"/>
    <property type="molecule type" value="Genomic_DNA"/>
</dbReference>
<organism evidence="1 2">
    <name type="scientific">Trichomonas vaginalis (strain ATCC PRA-98 / G3)</name>
    <dbReference type="NCBI Taxonomy" id="412133"/>
    <lineage>
        <taxon>Eukaryota</taxon>
        <taxon>Metamonada</taxon>
        <taxon>Parabasalia</taxon>
        <taxon>Trichomonadida</taxon>
        <taxon>Trichomonadidae</taxon>
        <taxon>Trichomonas</taxon>
    </lineage>
</organism>
<gene>
    <name evidence="1" type="ORF">TVAG_415130</name>
</gene>
<evidence type="ECO:0000313" key="1">
    <source>
        <dbReference type="EMBL" id="EAX98089.1"/>
    </source>
</evidence>